<sequence>MHVSNVVCISDSLHALNLIQHPPPVWHMYATIIARIRDFAREDWRLEFKHTLRKGNSCADFLTKRGAAVDESLVILEAPVAELSMLLDADIIQVPHKRL</sequence>
<keyword evidence="2" id="KW-1185">Reference proteome</keyword>
<name>A0A151SI75_CAJCA</name>
<evidence type="ECO:0000313" key="2">
    <source>
        <dbReference type="Proteomes" id="UP000075243"/>
    </source>
</evidence>
<dbReference type="Proteomes" id="UP000075243">
    <property type="component" value="Chromosome 11"/>
</dbReference>
<protein>
    <recommendedName>
        <fullName evidence="3">RNase H type-1 domain-containing protein</fullName>
    </recommendedName>
</protein>
<dbReference type="PANTHER" id="PTHR34023:SF5">
    <property type="entry name" value="RNASE H TYPE-1 DOMAIN-CONTAINING PROTEIN"/>
    <property type="match status" value="1"/>
</dbReference>
<accession>A0A151SI75</accession>
<dbReference type="EMBL" id="CM003613">
    <property type="protein sequence ID" value="KYP54500.1"/>
    <property type="molecule type" value="Genomic_DNA"/>
</dbReference>
<reference evidence="1 2" key="1">
    <citation type="journal article" date="2012" name="Nat. Biotechnol.">
        <title>Draft genome sequence of pigeonpea (Cajanus cajan), an orphan legume crop of resource-poor farmers.</title>
        <authorList>
            <person name="Varshney R.K."/>
            <person name="Chen W."/>
            <person name="Li Y."/>
            <person name="Bharti A.K."/>
            <person name="Saxena R.K."/>
            <person name="Schlueter J.A."/>
            <person name="Donoghue M.T."/>
            <person name="Azam S."/>
            <person name="Fan G."/>
            <person name="Whaley A.M."/>
            <person name="Farmer A.D."/>
            <person name="Sheridan J."/>
            <person name="Iwata A."/>
            <person name="Tuteja R."/>
            <person name="Penmetsa R.V."/>
            <person name="Wu W."/>
            <person name="Upadhyaya H.D."/>
            <person name="Yang S.P."/>
            <person name="Shah T."/>
            <person name="Saxena K.B."/>
            <person name="Michael T."/>
            <person name="McCombie W.R."/>
            <person name="Yang B."/>
            <person name="Zhang G."/>
            <person name="Yang H."/>
            <person name="Wang J."/>
            <person name="Spillane C."/>
            <person name="Cook D.R."/>
            <person name="May G.D."/>
            <person name="Xu X."/>
            <person name="Jackson S.A."/>
        </authorList>
    </citation>
    <scope>NUCLEOTIDE SEQUENCE [LARGE SCALE GENOMIC DNA]</scope>
    <source>
        <strain evidence="2">cv. Asha</strain>
    </source>
</reference>
<dbReference type="SUPFAM" id="SSF53098">
    <property type="entry name" value="Ribonuclease H-like"/>
    <property type="match status" value="1"/>
</dbReference>
<dbReference type="InterPro" id="IPR044730">
    <property type="entry name" value="RNase_H-like_dom_plant"/>
</dbReference>
<evidence type="ECO:0008006" key="3">
    <source>
        <dbReference type="Google" id="ProtNLM"/>
    </source>
</evidence>
<dbReference type="CDD" id="cd06222">
    <property type="entry name" value="RNase_H_like"/>
    <property type="match status" value="1"/>
</dbReference>
<dbReference type="InterPro" id="IPR012337">
    <property type="entry name" value="RNaseH-like_sf"/>
</dbReference>
<evidence type="ECO:0000313" key="1">
    <source>
        <dbReference type="EMBL" id="KYP54500.1"/>
    </source>
</evidence>
<gene>
    <name evidence="1" type="ORF">KK1_000688</name>
</gene>
<proteinExistence type="predicted"/>
<dbReference type="Gramene" id="C.cajan_00669.t">
    <property type="protein sequence ID" value="C.cajan_00669.t.cds1"/>
    <property type="gene ID" value="C.cajan_00669"/>
</dbReference>
<dbReference type="PANTHER" id="PTHR34023">
    <property type="entry name" value="RNASE H DOMAIN-CONTAINING PROTEIN"/>
    <property type="match status" value="1"/>
</dbReference>
<organism evidence="1 2">
    <name type="scientific">Cajanus cajan</name>
    <name type="common">Pigeon pea</name>
    <name type="synonym">Cajanus indicus</name>
    <dbReference type="NCBI Taxonomy" id="3821"/>
    <lineage>
        <taxon>Eukaryota</taxon>
        <taxon>Viridiplantae</taxon>
        <taxon>Streptophyta</taxon>
        <taxon>Embryophyta</taxon>
        <taxon>Tracheophyta</taxon>
        <taxon>Spermatophyta</taxon>
        <taxon>Magnoliopsida</taxon>
        <taxon>eudicotyledons</taxon>
        <taxon>Gunneridae</taxon>
        <taxon>Pentapetalae</taxon>
        <taxon>rosids</taxon>
        <taxon>fabids</taxon>
        <taxon>Fabales</taxon>
        <taxon>Fabaceae</taxon>
        <taxon>Papilionoideae</taxon>
        <taxon>50 kb inversion clade</taxon>
        <taxon>NPAAA clade</taxon>
        <taxon>indigoferoid/millettioid clade</taxon>
        <taxon>Phaseoleae</taxon>
        <taxon>Cajanus</taxon>
    </lineage>
</organism>
<dbReference type="AlphaFoldDB" id="A0A151SI75"/>